<keyword evidence="2" id="KW-1185">Reference proteome</keyword>
<evidence type="ECO:0000313" key="1">
    <source>
        <dbReference type="EMBL" id="OHX66316.1"/>
    </source>
</evidence>
<proteinExistence type="predicted"/>
<comment type="caution">
    <text evidence="1">The sequence shown here is derived from an EMBL/GenBank/DDBJ whole genome shotgun (WGS) entry which is preliminary data.</text>
</comment>
<evidence type="ECO:0000313" key="2">
    <source>
        <dbReference type="Proteomes" id="UP000179797"/>
    </source>
</evidence>
<accession>A0A1S1YZ74</accession>
<sequence length="285" mass="33241">MNLDKNNIKLTITSFYFTFGLFSLLISSSTAQNKRYETPPINKEIQFEKGETLTYVAGYGVFDAGQAEVKLDKKLHEVNGQECYKVDVYGKSIGMFGLTMKIRDLWQSYFNVETQYPAQFNRDILEGNYTLIEQLDFDQENGQVNAMWHKKEDPPQKKYKEYKMQPKTHDVISGYYFLRTIDYEQLAEGDTLTMNAFWENEGYDFNIIYLGKEKVYTKFGRIESYIMSPIMPENQLFSGTHPIKFWISNDVNRIPLKIQAELIVGSVNVDLVKYKGLKQKLKKSK</sequence>
<dbReference type="AlphaFoldDB" id="A0A1S1YZ74"/>
<dbReference type="EMBL" id="JRYR02000001">
    <property type="protein sequence ID" value="OHX66316.1"/>
    <property type="molecule type" value="Genomic_DNA"/>
</dbReference>
<reference evidence="1 2" key="1">
    <citation type="journal article" date="2012" name="Int. J. Syst. Evol. Microbiol.">
        <title>Flammeovirga pacifica sp. nov., isolated from deep-sea sediment.</title>
        <authorList>
            <person name="Xu H."/>
            <person name="Fu Y."/>
            <person name="Yang N."/>
            <person name="Ding Z."/>
            <person name="Lai Q."/>
            <person name="Zeng R."/>
        </authorList>
    </citation>
    <scope>NUCLEOTIDE SEQUENCE [LARGE SCALE GENOMIC DNA]</scope>
    <source>
        <strain evidence="2">DSM 24597 / LMG 26175 / WPAGA1</strain>
    </source>
</reference>
<dbReference type="STRING" id="915059.NH26_08095"/>
<protein>
    <recommendedName>
        <fullName evidence="3">ATP-dependent exodnase (Exonuclease V) alpha subunit-helicase superfamily I member</fullName>
    </recommendedName>
</protein>
<evidence type="ECO:0008006" key="3">
    <source>
        <dbReference type="Google" id="ProtNLM"/>
    </source>
</evidence>
<dbReference type="Proteomes" id="UP000179797">
    <property type="component" value="Unassembled WGS sequence"/>
</dbReference>
<dbReference type="RefSeq" id="WP_052432083.1">
    <property type="nucleotide sequence ID" value="NZ_JRYR02000001.1"/>
</dbReference>
<dbReference type="OrthoDB" id="9808473at2"/>
<name>A0A1S1YZ74_FLAPC</name>
<dbReference type="Pfam" id="PF11306">
    <property type="entry name" value="DUF3108"/>
    <property type="match status" value="1"/>
</dbReference>
<organism evidence="1 2">
    <name type="scientific">Flammeovirga pacifica</name>
    <dbReference type="NCBI Taxonomy" id="915059"/>
    <lineage>
        <taxon>Bacteria</taxon>
        <taxon>Pseudomonadati</taxon>
        <taxon>Bacteroidota</taxon>
        <taxon>Cytophagia</taxon>
        <taxon>Cytophagales</taxon>
        <taxon>Flammeovirgaceae</taxon>
        <taxon>Flammeovirga</taxon>
    </lineage>
</organism>
<gene>
    <name evidence="1" type="ORF">NH26_08095</name>
</gene>
<dbReference type="InterPro" id="IPR021457">
    <property type="entry name" value="DUF3108"/>
</dbReference>